<organism evidence="13 14">
    <name type="scientific">Syncephalis pseudoplumigaleata</name>
    <dbReference type="NCBI Taxonomy" id="1712513"/>
    <lineage>
        <taxon>Eukaryota</taxon>
        <taxon>Fungi</taxon>
        <taxon>Fungi incertae sedis</taxon>
        <taxon>Zoopagomycota</taxon>
        <taxon>Zoopagomycotina</taxon>
        <taxon>Zoopagomycetes</taxon>
        <taxon>Zoopagales</taxon>
        <taxon>Piptocephalidaceae</taxon>
        <taxon>Syncephalis</taxon>
    </lineage>
</organism>
<feature type="compositionally biased region" description="Low complexity" evidence="10">
    <location>
        <begin position="502"/>
        <end position="514"/>
    </location>
</feature>
<sequence>MLPLLSSGLPAKPSAQQYTLADASLVRFVDAAIALHDIAYAVTASNATQASQCKLCQCDKLGSLGSSCEKETGQCQCRPGFTGQRCDQCESGAGIFPSCSAGCDCSEQGMLKCFSKLNVCQCREGYTGTKCDQCADGYTGYPHCQGIFIRQNITGLVVISMLFIIGLLLVWHGRRSPLFTHRNEPLARLVGVANTVLEVVFIVHLQPDRYHNAHTLVIAGSAAMAASCLLYGILVRHIILRERGSNISFHAWLDYYSKATWLTSVLAAIVGPVQMLLLQSRIHRYPALSAPMRDATVSQLRAAGLIGVLVHAPMMLAVQAAAVFMLDSNKRDLITLLSMGLVLVTLLVHVWLDHDQMRHARDIFRSTLMLPNPSTHDVMARIGGNIKKDAVTSEVTLAISNPRQCKEPAAKDNMHASRPITPPSYEEAQAASRPLDSKPAPAPMPTPIPTPTPLPAPTPLPPMPVPPRRIRKKAHTTQLSAETLARMVTLTAASLARNQPPQTHSHVQTTSSSSPAHPVGIAAPTPIFSVHPPIRAQKPSAAIDHAQDMRSPHHHQRHMPKQPLTKQRSASQLDRMIQAPRVRRSTANGAPSACPHSNRQLTDALLDDRRLL</sequence>
<feature type="domain" description="Laminin EGF-like" evidence="12">
    <location>
        <begin position="56"/>
        <end position="101"/>
    </location>
</feature>
<reference evidence="14" key="1">
    <citation type="journal article" date="2018" name="Nat. Microbiol.">
        <title>Leveraging single-cell genomics to expand the fungal tree of life.</title>
        <authorList>
            <person name="Ahrendt S.R."/>
            <person name="Quandt C.A."/>
            <person name="Ciobanu D."/>
            <person name="Clum A."/>
            <person name="Salamov A."/>
            <person name="Andreopoulos B."/>
            <person name="Cheng J.F."/>
            <person name="Woyke T."/>
            <person name="Pelin A."/>
            <person name="Henrissat B."/>
            <person name="Reynolds N.K."/>
            <person name="Benny G.L."/>
            <person name="Smith M.E."/>
            <person name="James T.Y."/>
            <person name="Grigoriev I.V."/>
        </authorList>
    </citation>
    <scope>NUCLEOTIDE SEQUENCE [LARGE SCALE GENOMIC DNA]</scope>
    <source>
        <strain evidence="14">Benny S71-1</strain>
    </source>
</reference>
<name>A0A4P9Z3D3_9FUNG</name>
<feature type="transmembrane region" description="Helical" evidence="11">
    <location>
        <begin position="185"/>
        <end position="205"/>
    </location>
</feature>
<feature type="region of interest" description="Disordered" evidence="10">
    <location>
        <begin position="497"/>
        <end position="612"/>
    </location>
</feature>
<dbReference type="InterPro" id="IPR002049">
    <property type="entry name" value="LE_dom"/>
</dbReference>
<dbReference type="PANTHER" id="PTHR24035:SF127">
    <property type="entry name" value="LAMININ SUBUNIT ALPHA-5-RELATED"/>
    <property type="match status" value="1"/>
</dbReference>
<proteinExistence type="predicted"/>
<evidence type="ECO:0000256" key="1">
    <source>
        <dbReference type="ARBA" id="ARBA00004302"/>
    </source>
</evidence>
<keyword evidence="14" id="KW-1185">Reference proteome</keyword>
<keyword evidence="11" id="KW-0812">Transmembrane</keyword>
<keyword evidence="9" id="KW-0424">Laminin EGF-like domain</keyword>
<evidence type="ECO:0000313" key="13">
    <source>
        <dbReference type="EMBL" id="RKP26020.1"/>
    </source>
</evidence>
<keyword evidence="6" id="KW-0084">Basement membrane</keyword>
<dbReference type="CDD" id="cd00055">
    <property type="entry name" value="EGF_Lam"/>
    <property type="match status" value="1"/>
</dbReference>
<keyword evidence="11" id="KW-1133">Transmembrane helix</keyword>
<feature type="domain" description="Laminin EGF-like" evidence="12">
    <location>
        <begin position="103"/>
        <end position="146"/>
    </location>
</feature>
<keyword evidence="4" id="KW-0732">Signal</keyword>
<feature type="transmembrane region" description="Helical" evidence="11">
    <location>
        <begin position="259"/>
        <end position="282"/>
    </location>
</feature>
<evidence type="ECO:0000256" key="6">
    <source>
        <dbReference type="ARBA" id="ARBA00022869"/>
    </source>
</evidence>
<evidence type="ECO:0000256" key="5">
    <source>
        <dbReference type="ARBA" id="ARBA00022737"/>
    </source>
</evidence>
<feature type="transmembrane region" description="Helical" evidence="11">
    <location>
        <begin position="333"/>
        <end position="352"/>
    </location>
</feature>
<dbReference type="GO" id="GO:0005604">
    <property type="term" value="C:basement membrane"/>
    <property type="evidence" value="ECO:0007669"/>
    <property type="project" value="UniProtKB-SubCell"/>
</dbReference>
<dbReference type="AlphaFoldDB" id="A0A4P9Z3D3"/>
<keyword evidence="11" id="KW-0472">Membrane</keyword>
<evidence type="ECO:0000256" key="7">
    <source>
        <dbReference type="ARBA" id="ARBA00023157"/>
    </source>
</evidence>
<accession>A0A4P9Z3D3</accession>
<dbReference type="PROSITE" id="PS50027">
    <property type="entry name" value="EGF_LAM_2"/>
    <property type="match status" value="2"/>
</dbReference>
<evidence type="ECO:0000256" key="2">
    <source>
        <dbReference type="ARBA" id="ARBA00022525"/>
    </source>
</evidence>
<dbReference type="PRINTS" id="PR00011">
    <property type="entry name" value="EGFLAMININ"/>
</dbReference>
<feature type="compositionally biased region" description="Basic and acidic residues" evidence="10">
    <location>
        <begin position="404"/>
        <end position="415"/>
    </location>
</feature>
<dbReference type="OrthoDB" id="2412841at2759"/>
<keyword evidence="2" id="KW-0964">Secreted</keyword>
<evidence type="ECO:0000256" key="3">
    <source>
        <dbReference type="ARBA" id="ARBA00022530"/>
    </source>
</evidence>
<evidence type="ECO:0000256" key="10">
    <source>
        <dbReference type="SAM" id="MobiDB-lite"/>
    </source>
</evidence>
<keyword evidence="5" id="KW-0677">Repeat</keyword>
<keyword evidence="8" id="KW-0325">Glycoprotein</keyword>
<dbReference type="Gene3D" id="2.10.25.10">
    <property type="entry name" value="Laminin"/>
    <property type="match status" value="2"/>
</dbReference>
<dbReference type="SMART" id="SM00180">
    <property type="entry name" value="EGF_Lam"/>
    <property type="match status" value="2"/>
</dbReference>
<feature type="transmembrane region" description="Helical" evidence="11">
    <location>
        <begin position="217"/>
        <end position="239"/>
    </location>
</feature>
<dbReference type="Proteomes" id="UP000278143">
    <property type="component" value="Unassembled WGS sequence"/>
</dbReference>
<evidence type="ECO:0000256" key="4">
    <source>
        <dbReference type="ARBA" id="ARBA00022729"/>
    </source>
</evidence>
<dbReference type="PROSITE" id="PS01248">
    <property type="entry name" value="EGF_LAM_1"/>
    <property type="match status" value="1"/>
</dbReference>
<dbReference type="EMBL" id="KZ989538">
    <property type="protein sequence ID" value="RKP26020.1"/>
    <property type="molecule type" value="Genomic_DNA"/>
</dbReference>
<evidence type="ECO:0000256" key="9">
    <source>
        <dbReference type="ARBA" id="ARBA00023292"/>
    </source>
</evidence>
<dbReference type="FunFam" id="2.10.25.10:FF:000209">
    <property type="entry name" value="Laminin subunit alpha 5"/>
    <property type="match status" value="1"/>
</dbReference>
<dbReference type="Pfam" id="PF00053">
    <property type="entry name" value="EGF_laminin"/>
    <property type="match status" value="2"/>
</dbReference>
<keyword evidence="3" id="KW-0272">Extracellular matrix</keyword>
<gene>
    <name evidence="13" type="ORF">SYNPS1DRAFT_28263</name>
</gene>
<feature type="compositionally biased region" description="Pro residues" evidence="10">
    <location>
        <begin position="440"/>
        <end position="467"/>
    </location>
</feature>
<dbReference type="PANTHER" id="PTHR24035">
    <property type="entry name" value="MULTIPLE EPIDERMAL GROWTH FACTOR-LIKE DOMAINS PROTEIN"/>
    <property type="match status" value="1"/>
</dbReference>
<evidence type="ECO:0000259" key="12">
    <source>
        <dbReference type="PROSITE" id="PS50027"/>
    </source>
</evidence>
<keyword evidence="7" id="KW-1015">Disulfide bond</keyword>
<feature type="region of interest" description="Disordered" evidence="10">
    <location>
        <begin position="402"/>
        <end position="474"/>
    </location>
</feature>
<feature type="transmembrane region" description="Helical" evidence="11">
    <location>
        <begin position="302"/>
        <end position="326"/>
    </location>
</feature>
<dbReference type="InterPro" id="IPR052108">
    <property type="entry name" value="MEGF/SIB"/>
</dbReference>
<evidence type="ECO:0000256" key="8">
    <source>
        <dbReference type="ARBA" id="ARBA00023180"/>
    </source>
</evidence>
<feature type="transmembrane region" description="Helical" evidence="11">
    <location>
        <begin position="153"/>
        <end position="173"/>
    </location>
</feature>
<dbReference type="SUPFAM" id="SSF57196">
    <property type="entry name" value="EGF/Laminin"/>
    <property type="match status" value="1"/>
</dbReference>
<protein>
    <recommendedName>
        <fullName evidence="12">Laminin EGF-like domain-containing protein</fullName>
    </recommendedName>
</protein>
<evidence type="ECO:0000256" key="11">
    <source>
        <dbReference type="SAM" id="Phobius"/>
    </source>
</evidence>
<comment type="subcellular location">
    <subcellularLocation>
        <location evidence="1">Secreted</location>
        <location evidence="1">Extracellular space</location>
        <location evidence="1">Extracellular matrix</location>
        <location evidence="1">Basement membrane</location>
    </subcellularLocation>
</comment>
<evidence type="ECO:0000313" key="14">
    <source>
        <dbReference type="Proteomes" id="UP000278143"/>
    </source>
</evidence>